<gene>
    <name evidence="3" type="ORF">AUC43_03760</name>
</gene>
<evidence type="ECO:0000313" key="3">
    <source>
        <dbReference type="EMBL" id="ALW84290.1"/>
    </source>
</evidence>
<keyword evidence="4" id="KW-1185">Reference proteome</keyword>
<dbReference type="HAMAP" id="MF_00048">
    <property type="entry name" value="UPF0102"/>
    <property type="match status" value="1"/>
</dbReference>
<dbReference type="Proteomes" id="UP000059542">
    <property type="component" value="Chromosome"/>
</dbReference>
<dbReference type="RefSeq" id="WP_068190120.1">
    <property type="nucleotide sequence ID" value="NZ_CP013909.1"/>
</dbReference>
<dbReference type="EMBL" id="CP013909">
    <property type="protein sequence ID" value="ALW84290.1"/>
    <property type="molecule type" value="Genomic_DNA"/>
</dbReference>
<dbReference type="CDD" id="cd20736">
    <property type="entry name" value="PoNe_Nuclease"/>
    <property type="match status" value="1"/>
</dbReference>
<dbReference type="GO" id="GO:0003676">
    <property type="term" value="F:nucleic acid binding"/>
    <property type="evidence" value="ECO:0007669"/>
    <property type="project" value="InterPro"/>
</dbReference>
<dbReference type="InterPro" id="IPR003509">
    <property type="entry name" value="UPF0102_YraN-like"/>
</dbReference>
<dbReference type="InterPro" id="IPR011335">
    <property type="entry name" value="Restrct_endonuc-II-like"/>
</dbReference>
<comment type="similarity">
    <text evidence="1 2">Belongs to the UPF0102 family.</text>
</comment>
<evidence type="ECO:0000256" key="1">
    <source>
        <dbReference type="ARBA" id="ARBA00006738"/>
    </source>
</evidence>
<dbReference type="AlphaFoldDB" id="A0A0U4BZY3"/>
<dbReference type="STRING" id="1411621.AUC43_03760"/>
<dbReference type="Gene3D" id="3.40.1350.10">
    <property type="match status" value="1"/>
</dbReference>
<organism evidence="3 4">
    <name type="scientific">Hymenobacter sedentarius</name>
    <dbReference type="NCBI Taxonomy" id="1411621"/>
    <lineage>
        <taxon>Bacteria</taxon>
        <taxon>Pseudomonadati</taxon>
        <taxon>Bacteroidota</taxon>
        <taxon>Cytophagia</taxon>
        <taxon>Cytophagales</taxon>
        <taxon>Hymenobacteraceae</taxon>
        <taxon>Hymenobacter</taxon>
    </lineage>
</organism>
<protein>
    <recommendedName>
        <fullName evidence="2">UPF0102 protein AUC43_03760</fullName>
    </recommendedName>
</protein>
<name>A0A0U4BZY3_9BACT</name>
<dbReference type="PANTHER" id="PTHR34039">
    <property type="entry name" value="UPF0102 PROTEIN YRAN"/>
    <property type="match status" value="1"/>
</dbReference>
<dbReference type="OrthoDB" id="9802516at2"/>
<dbReference type="InterPro" id="IPR011856">
    <property type="entry name" value="tRNA_endonuc-like_dom_sf"/>
</dbReference>
<sequence length="119" mass="13574">MAHAPHELGQAGEAAAADYFLARNYEILARGYRHSRAEVDLVLRRGVELLVFVEVKTRSSGQFGPPETFVSARKKDLFRLAATHLQEELDWRGDIRFDIVALTLLSQGFHLEHFEDAFY</sequence>
<dbReference type="PANTHER" id="PTHR34039:SF1">
    <property type="entry name" value="UPF0102 PROTEIN YRAN"/>
    <property type="match status" value="1"/>
</dbReference>
<dbReference type="KEGG" id="hyg:AUC43_03760"/>
<dbReference type="SUPFAM" id="SSF52980">
    <property type="entry name" value="Restriction endonuclease-like"/>
    <property type="match status" value="1"/>
</dbReference>
<reference evidence="3 4" key="1">
    <citation type="submission" date="2015-12" db="EMBL/GenBank/DDBJ databases">
        <authorList>
            <person name="Shamseldin A."/>
            <person name="Moawad H."/>
            <person name="Abd El-Rahim W.M."/>
            <person name="Sadowsky M.J."/>
        </authorList>
    </citation>
    <scope>NUCLEOTIDE SEQUENCE [LARGE SCALE GENOMIC DNA]</scope>
    <source>
        <strain evidence="3 4">DG5B</strain>
    </source>
</reference>
<accession>A0A0U4BZY3</accession>
<dbReference type="Pfam" id="PF02021">
    <property type="entry name" value="UPF0102"/>
    <property type="match status" value="1"/>
</dbReference>
<proteinExistence type="inferred from homology"/>
<evidence type="ECO:0000313" key="4">
    <source>
        <dbReference type="Proteomes" id="UP000059542"/>
    </source>
</evidence>
<evidence type="ECO:0000256" key="2">
    <source>
        <dbReference type="HAMAP-Rule" id="MF_00048"/>
    </source>
</evidence>